<gene>
    <name evidence="1" type="ORF">HKBW3S34_02315</name>
</gene>
<organism evidence="1 2">
    <name type="scientific">Candidatus Hakubella thermalkaliphila</name>
    <dbReference type="NCBI Taxonomy" id="2754717"/>
    <lineage>
        <taxon>Bacteria</taxon>
        <taxon>Bacillati</taxon>
        <taxon>Actinomycetota</taxon>
        <taxon>Actinomycetota incertae sedis</taxon>
        <taxon>Candidatus Hakubellales</taxon>
        <taxon>Candidatus Hakubellaceae</taxon>
        <taxon>Candidatus Hakubella</taxon>
    </lineage>
</organism>
<name>A0A6V8PF99_9ACTN</name>
<evidence type="ECO:0000313" key="2">
    <source>
        <dbReference type="Proteomes" id="UP000588083"/>
    </source>
</evidence>
<dbReference type="Proteomes" id="UP000588083">
    <property type="component" value="Unassembled WGS sequence"/>
</dbReference>
<dbReference type="RefSeq" id="WP_176238274.1">
    <property type="nucleotide sequence ID" value="NZ_BLRZ01000300.1"/>
</dbReference>
<comment type="caution">
    <text evidence="1">The sequence shown here is derived from an EMBL/GenBank/DDBJ whole genome shotgun (WGS) entry which is preliminary data.</text>
</comment>
<keyword evidence="2" id="KW-1185">Reference proteome</keyword>
<sequence>MNTTTAAATEHKNLTHLKTGDIVCSTYGYGLSPVQFAVITHTTDKSVYYQEISRETAEGEWMDYYAVPNQEDYKKVMETIKTSTP</sequence>
<proteinExistence type="predicted"/>
<reference evidence="1 2" key="1">
    <citation type="journal article" date="2020" name="Front. Microbiol.">
        <title>Single-cell genomics of novel Actinobacteria with the Wood-Ljungdahl pathway discovered in a serpentinizing system.</title>
        <authorList>
            <person name="Merino N."/>
            <person name="Kawai M."/>
            <person name="Boyd E.S."/>
            <person name="Colman D.R."/>
            <person name="McGlynn S.E."/>
            <person name="Nealson K.H."/>
            <person name="Kurokawa K."/>
            <person name="Hongoh Y."/>
        </authorList>
    </citation>
    <scope>NUCLEOTIDE SEQUENCE [LARGE SCALE GENOMIC DNA]</scope>
    <source>
        <strain evidence="1 2">S34</strain>
    </source>
</reference>
<accession>A0A6V8PF99</accession>
<dbReference type="EMBL" id="BLRZ01000300">
    <property type="protein sequence ID" value="GFP31395.1"/>
    <property type="molecule type" value="Genomic_DNA"/>
</dbReference>
<evidence type="ECO:0000313" key="1">
    <source>
        <dbReference type="EMBL" id="GFP31395.1"/>
    </source>
</evidence>
<dbReference type="AlphaFoldDB" id="A0A6V8PF99"/>
<protein>
    <submittedName>
        <fullName evidence="1">Uncharacterized protein</fullName>
    </submittedName>
</protein>